<dbReference type="Proteomes" id="UP001596154">
    <property type="component" value="Unassembled WGS sequence"/>
</dbReference>
<name>A0ABW0V259_9ACTN</name>
<dbReference type="EMBL" id="JBHSNY010000013">
    <property type="protein sequence ID" value="MFC5638560.1"/>
    <property type="molecule type" value="Genomic_DNA"/>
</dbReference>
<evidence type="ECO:0000259" key="1">
    <source>
        <dbReference type="Pfam" id="PF01526"/>
    </source>
</evidence>
<sequence length="412" mass="45871">MLKNADFLTGFTEDFSSVAAYERIERDVLQRRLLLALFALGTNTGVRAIVATGEHGESEAALRHVRRHFITVDNLRAAVTRLVNATFAARDTAWWGGGTACASDSKKFGSWSSNFMTEYHARYGGNGVMIYWHVERKNVCIYSQLKSCSSSEVAAMIGCLLRHCSDAEIESNYVDPHGASVGGFAFTELLNYRLLPGLKNIGSIRLYRPDDTPPGWPALGASLTRPIRWELIEQQYDQMVKYATALRLGTAEAEQVLRRFTRGGPKHPTYQALEELGRAVRTIFACDYLASPGLRREIHGGLQVVENWNSANTVRHYGKDGALTGPTKSTPRRRCSPGTCSSPRSCTSTPCWCSRSWPWASKLSDEDRRGLTALFWSNVNPYGTFRLDMDKRLDLRSAIAAPRPRTPTHQAA</sequence>
<dbReference type="RefSeq" id="WP_381029544.1">
    <property type="nucleotide sequence ID" value="NZ_JBHSNY010000013.1"/>
</dbReference>
<gene>
    <name evidence="2" type="ORF">ACFPZJ_33330</name>
</gene>
<proteinExistence type="predicted"/>
<dbReference type="Pfam" id="PF01526">
    <property type="entry name" value="DDE_Tnp_Tn3"/>
    <property type="match status" value="1"/>
</dbReference>
<organism evidence="2 3">
    <name type="scientific">Streptomyces bullii</name>
    <dbReference type="NCBI Taxonomy" id="349910"/>
    <lineage>
        <taxon>Bacteria</taxon>
        <taxon>Bacillati</taxon>
        <taxon>Actinomycetota</taxon>
        <taxon>Actinomycetes</taxon>
        <taxon>Kitasatosporales</taxon>
        <taxon>Streptomycetaceae</taxon>
        <taxon>Streptomyces</taxon>
    </lineage>
</organism>
<evidence type="ECO:0000313" key="3">
    <source>
        <dbReference type="Proteomes" id="UP001596154"/>
    </source>
</evidence>
<dbReference type="InterPro" id="IPR002513">
    <property type="entry name" value="Tn3_Tnp_DDE_dom"/>
</dbReference>
<accession>A0ABW0V259</accession>
<feature type="domain" description="Tn3 transposase DDE" evidence="1">
    <location>
        <begin position="1"/>
        <end position="328"/>
    </location>
</feature>
<protein>
    <submittedName>
        <fullName evidence="2">Tn3 family transposase</fullName>
    </submittedName>
</protein>
<reference evidence="3" key="1">
    <citation type="journal article" date="2019" name="Int. J. Syst. Evol. Microbiol.">
        <title>The Global Catalogue of Microorganisms (GCM) 10K type strain sequencing project: providing services to taxonomists for standard genome sequencing and annotation.</title>
        <authorList>
            <consortium name="The Broad Institute Genomics Platform"/>
            <consortium name="The Broad Institute Genome Sequencing Center for Infectious Disease"/>
            <person name="Wu L."/>
            <person name="Ma J."/>
        </authorList>
    </citation>
    <scope>NUCLEOTIDE SEQUENCE [LARGE SCALE GENOMIC DNA]</scope>
    <source>
        <strain evidence="3">CGMCC 4.7248</strain>
    </source>
</reference>
<keyword evidence="3" id="KW-1185">Reference proteome</keyword>
<comment type="caution">
    <text evidence="2">The sequence shown here is derived from an EMBL/GenBank/DDBJ whole genome shotgun (WGS) entry which is preliminary data.</text>
</comment>
<evidence type="ECO:0000313" key="2">
    <source>
        <dbReference type="EMBL" id="MFC5638560.1"/>
    </source>
</evidence>